<dbReference type="InterPro" id="IPR005175">
    <property type="entry name" value="PPC_dom"/>
</dbReference>
<evidence type="ECO:0000313" key="2">
    <source>
        <dbReference type="EMBL" id="KAK9169724.1"/>
    </source>
</evidence>
<dbReference type="PROSITE" id="PS51742">
    <property type="entry name" value="PPC"/>
    <property type="match status" value="1"/>
</dbReference>
<feature type="domain" description="PPC" evidence="1">
    <location>
        <begin position="1"/>
        <end position="120"/>
    </location>
</feature>
<dbReference type="GO" id="GO:0005634">
    <property type="term" value="C:nucleus"/>
    <property type="evidence" value="ECO:0007669"/>
    <property type="project" value="TreeGrafter"/>
</dbReference>
<dbReference type="EMBL" id="JBBNAF010000001">
    <property type="protein sequence ID" value="KAK9169724.1"/>
    <property type="molecule type" value="Genomic_DNA"/>
</dbReference>
<dbReference type="Proteomes" id="UP001420932">
    <property type="component" value="Unassembled WGS sequence"/>
</dbReference>
<dbReference type="InterPro" id="IPR014476">
    <property type="entry name" value="AHL15-29"/>
</dbReference>
<gene>
    <name evidence="2" type="ORF">Syun_001864</name>
</gene>
<dbReference type="PANTHER" id="PTHR31100:SF63">
    <property type="entry name" value="AT-HOOK MOTIF NUCLEAR-LOCALIZED PROTEIN"/>
    <property type="match status" value="1"/>
</dbReference>
<evidence type="ECO:0000259" key="1">
    <source>
        <dbReference type="PROSITE" id="PS51742"/>
    </source>
</evidence>
<keyword evidence="3" id="KW-1185">Reference proteome</keyword>
<dbReference type="GO" id="GO:0003700">
    <property type="term" value="F:DNA-binding transcription factor activity"/>
    <property type="evidence" value="ECO:0007669"/>
    <property type="project" value="TreeGrafter"/>
</dbReference>
<evidence type="ECO:0000313" key="3">
    <source>
        <dbReference type="Proteomes" id="UP001420932"/>
    </source>
</evidence>
<reference evidence="2 3" key="1">
    <citation type="submission" date="2024-01" db="EMBL/GenBank/DDBJ databases">
        <title>Genome assemblies of Stephania.</title>
        <authorList>
            <person name="Yang L."/>
        </authorList>
    </citation>
    <scope>NUCLEOTIDE SEQUENCE [LARGE SCALE GENOMIC DNA]</scope>
    <source>
        <strain evidence="2">YNDBR</strain>
        <tissue evidence="2">Leaf</tissue>
    </source>
</reference>
<sequence length="148" mass="14827">MVLEICAGSDVVDAVSTFAKWRNMGICVLGARLRHRVQPDPTGVDHDDENVAKNGNGGVGLGWSRLSISVAGGQGQVIGGVVAGKLTAASAVVVVAAAVVDPSFHRLGGGEEGVSRGKIVNSESCRGNNDSASSNDGGGVLKCEVGGT</sequence>
<dbReference type="Gene3D" id="3.30.1330.80">
    <property type="entry name" value="Hypothetical protein, similar to alpha- acetolactate decarboxylase, domain 2"/>
    <property type="match status" value="1"/>
</dbReference>
<protein>
    <recommendedName>
        <fullName evidence="1">PPC domain-containing protein</fullName>
    </recommendedName>
</protein>
<dbReference type="Pfam" id="PF03479">
    <property type="entry name" value="PCC"/>
    <property type="match status" value="1"/>
</dbReference>
<dbReference type="PANTHER" id="PTHR31100">
    <property type="entry name" value="AT-HOOK MOTIF NUCLEAR-LOCALIZED PROTEIN 15"/>
    <property type="match status" value="1"/>
</dbReference>
<dbReference type="SUPFAM" id="SSF117856">
    <property type="entry name" value="AF0104/ALDC/Ptd012-like"/>
    <property type="match status" value="1"/>
</dbReference>
<organism evidence="2 3">
    <name type="scientific">Stephania yunnanensis</name>
    <dbReference type="NCBI Taxonomy" id="152371"/>
    <lineage>
        <taxon>Eukaryota</taxon>
        <taxon>Viridiplantae</taxon>
        <taxon>Streptophyta</taxon>
        <taxon>Embryophyta</taxon>
        <taxon>Tracheophyta</taxon>
        <taxon>Spermatophyta</taxon>
        <taxon>Magnoliopsida</taxon>
        <taxon>Ranunculales</taxon>
        <taxon>Menispermaceae</taxon>
        <taxon>Menispermoideae</taxon>
        <taxon>Cissampelideae</taxon>
        <taxon>Stephania</taxon>
    </lineage>
</organism>
<comment type="caution">
    <text evidence="2">The sequence shown here is derived from an EMBL/GenBank/DDBJ whole genome shotgun (WGS) entry which is preliminary data.</text>
</comment>
<dbReference type="AlphaFoldDB" id="A0AAP0LIQ2"/>
<dbReference type="GO" id="GO:0003680">
    <property type="term" value="F:minor groove of adenine-thymine-rich DNA binding"/>
    <property type="evidence" value="ECO:0007669"/>
    <property type="project" value="InterPro"/>
</dbReference>
<accession>A0AAP0LIQ2</accession>
<proteinExistence type="predicted"/>
<name>A0AAP0LIQ2_9MAGN</name>